<dbReference type="Pfam" id="PF01926">
    <property type="entry name" value="MMR_HSR1"/>
    <property type="match status" value="1"/>
</dbReference>
<keyword evidence="8 10" id="KW-0717">Septation</keyword>
<dbReference type="GO" id="GO:0000917">
    <property type="term" value="P:division septum assembly"/>
    <property type="evidence" value="ECO:0007669"/>
    <property type="project" value="UniProtKB-KW"/>
</dbReference>
<accession>A0A0R1H5A6</accession>
<dbReference type="InterPro" id="IPR019987">
    <property type="entry name" value="GTP-bd_ribosome_bio_YsxC"/>
</dbReference>
<dbReference type="Gene3D" id="3.40.50.300">
    <property type="entry name" value="P-loop containing nucleotide triphosphate hydrolases"/>
    <property type="match status" value="1"/>
</dbReference>
<dbReference type="InterPro" id="IPR005225">
    <property type="entry name" value="Small_GTP-bd"/>
</dbReference>
<keyword evidence="7 10" id="KW-0342">GTP-binding</keyword>
<dbReference type="InterPro" id="IPR006073">
    <property type="entry name" value="GTP-bd"/>
</dbReference>
<evidence type="ECO:0000256" key="8">
    <source>
        <dbReference type="ARBA" id="ARBA00023210"/>
    </source>
</evidence>
<sequence>MKIKTVEMVMSAVSSKQYPTDQQSEIALSGRSNVGKSSLINAILNRKKLARTSSSPGKTQTLNFYHVNEEFYLVDVPGYGYAKVSKKQRAEFGVMIEEYLTTRDNLRGVVLLIDSRHEPTADDVTMFEYAQYIGKPILVVATKIDKIKPSQHNKVFKQISSKIDLHAANVSFLTFSAETKLHVEEFWQWIEEQL</sequence>
<dbReference type="HAMAP" id="MF_00321">
    <property type="entry name" value="GTPase_EngB"/>
    <property type="match status" value="1"/>
</dbReference>
<comment type="cofactor">
    <cofactor evidence="1">
        <name>Mg(2+)</name>
        <dbReference type="ChEBI" id="CHEBI:18420"/>
    </cofactor>
</comment>
<dbReference type="RefSeq" id="WP_054745155.1">
    <property type="nucleotide sequence ID" value="NZ_AZCV01000001.1"/>
</dbReference>
<evidence type="ECO:0000256" key="2">
    <source>
        <dbReference type="ARBA" id="ARBA00009638"/>
    </source>
</evidence>
<dbReference type="PROSITE" id="PS51706">
    <property type="entry name" value="G_ENGB"/>
    <property type="match status" value="1"/>
</dbReference>
<dbReference type="PANTHER" id="PTHR11649:SF13">
    <property type="entry name" value="ENGB-TYPE G DOMAIN-CONTAINING PROTEIN"/>
    <property type="match status" value="1"/>
</dbReference>
<dbReference type="AlphaFoldDB" id="A0A0R1H5A6"/>
<dbReference type="FunFam" id="3.40.50.300:FF:000098">
    <property type="entry name" value="Probable GTP-binding protein EngB"/>
    <property type="match status" value="1"/>
</dbReference>
<keyword evidence="9 10" id="KW-0131">Cell cycle</keyword>
<dbReference type="InterPro" id="IPR027417">
    <property type="entry name" value="P-loop_NTPase"/>
</dbReference>
<dbReference type="PRINTS" id="PR00449">
    <property type="entry name" value="RASTRNSFRMNG"/>
</dbReference>
<comment type="function">
    <text evidence="10">Necessary for normal cell division and for the maintenance of normal septation.</text>
</comment>
<keyword evidence="5 10" id="KW-0547">Nucleotide-binding</keyword>
<dbReference type="GO" id="GO:0005829">
    <property type="term" value="C:cytosol"/>
    <property type="evidence" value="ECO:0007669"/>
    <property type="project" value="TreeGrafter"/>
</dbReference>
<evidence type="ECO:0000256" key="9">
    <source>
        <dbReference type="ARBA" id="ARBA00023306"/>
    </source>
</evidence>
<evidence type="ECO:0000256" key="5">
    <source>
        <dbReference type="ARBA" id="ARBA00022741"/>
    </source>
</evidence>
<proteinExistence type="inferred from homology"/>
<dbReference type="EMBL" id="AZCV01000001">
    <property type="protein sequence ID" value="KRK38586.1"/>
    <property type="molecule type" value="Genomic_DNA"/>
</dbReference>
<evidence type="ECO:0000256" key="10">
    <source>
        <dbReference type="HAMAP-Rule" id="MF_00321"/>
    </source>
</evidence>
<dbReference type="PATRIC" id="fig|1423722.3.peg.277"/>
<reference evidence="12 13" key="1">
    <citation type="journal article" date="2015" name="Genome Announc.">
        <title>Expanding the biotechnology potential of lactobacilli through comparative genomics of 213 strains and associated genera.</title>
        <authorList>
            <person name="Sun Z."/>
            <person name="Harris H.M."/>
            <person name="McCann A."/>
            <person name="Guo C."/>
            <person name="Argimon S."/>
            <person name="Zhang W."/>
            <person name="Yang X."/>
            <person name="Jeffery I.B."/>
            <person name="Cooney J.C."/>
            <person name="Kagawa T.F."/>
            <person name="Liu W."/>
            <person name="Song Y."/>
            <person name="Salvetti E."/>
            <person name="Wrobel A."/>
            <person name="Rasinkangas P."/>
            <person name="Parkhill J."/>
            <person name="Rea M.C."/>
            <person name="O'Sullivan O."/>
            <person name="Ritari J."/>
            <person name="Douillard F.P."/>
            <person name="Paul Ross R."/>
            <person name="Yang R."/>
            <person name="Briner A.E."/>
            <person name="Felis G.E."/>
            <person name="de Vos W.M."/>
            <person name="Barrangou R."/>
            <person name="Klaenhammer T.R."/>
            <person name="Caufield P.W."/>
            <person name="Cui Y."/>
            <person name="Zhang H."/>
            <person name="O'Toole P.W."/>
        </authorList>
    </citation>
    <scope>NUCLEOTIDE SEQUENCE [LARGE SCALE GENOMIC DNA]</scope>
    <source>
        <strain evidence="12 13">DSM 20534</strain>
    </source>
</reference>
<keyword evidence="4" id="KW-0479">Metal-binding</keyword>
<dbReference type="GO" id="GO:0046872">
    <property type="term" value="F:metal ion binding"/>
    <property type="evidence" value="ECO:0007669"/>
    <property type="project" value="UniProtKB-KW"/>
</dbReference>
<keyword evidence="6" id="KW-0460">Magnesium</keyword>
<dbReference type="SUPFAM" id="SSF52540">
    <property type="entry name" value="P-loop containing nucleoside triphosphate hydrolases"/>
    <property type="match status" value="1"/>
</dbReference>
<dbReference type="NCBIfam" id="TIGR00231">
    <property type="entry name" value="small_GTP"/>
    <property type="match status" value="1"/>
</dbReference>
<organism evidence="12 13">
    <name type="scientific">Amylolactobacillus amylotrophicus DSM 20534</name>
    <dbReference type="NCBI Taxonomy" id="1423722"/>
    <lineage>
        <taxon>Bacteria</taxon>
        <taxon>Bacillati</taxon>
        <taxon>Bacillota</taxon>
        <taxon>Bacilli</taxon>
        <taxon>Lactobacillales</taxon>
        <taxon>Lactobacillaceae</taxon>
        <taxon>Amylolactobacillus</taxon>
    </lineage>
</organism>
<evidence type="ECO:0000256" key="4">
    <source>
        <dbReference type="ARBA" id="ARBA00022723"/>
    </source>
</evidence>
<protein>
    <recommendedName>
        <fullName evidence="10">Probable GTP-binding protein EngB</fullName>
    </recommendedName>
</protein>
<keyword evidence="13" id="KW-1185">Reference proteome</keyword>
<dbReference type="CDD" id="cd01876">
    <property type="entry name" value="YihA_EngB"/>
    <property type="match status" value="1"/>
</dbReference>
<name>A0A0R1H5A6_9LACO</name>
<evidence type="ECO:0000256" key="7">
    <source>
        <dbReference type="ARBA" id="ARBA00023134"/>
    </source>
</evidence>
<evidence type="ECO:0000259" key="11">
    <source>
        <dbReference type="PROSITE" id="PS51706"/>
    </source>
</evidence>
<evidence type="ECO:0000256" key="6">
    <source>
        <dbReference type="ARBA" id="ARBA00022842"/>
    </source>
</evidence>
<evidence type="ECO:0000313" key="12">
    <source>
        <dbReference type="EMBL" id="KRK38586.1"/>
    </source>
</evidence>
<feature type="domain" description="EngB-type G" evidence="11">
    <location>
        <begin position="22"/>
        <end position="194"/>
    </location>
</feature>
<dbReference type="PANTHER" id="PTHR11649">
    <property type="entry name" value="MSS1/TRME-RELATED GTP-BINDING PROTEIN"/>
    <property type="match status" value="1"/>
</dbReference>
<dbReference type="GO" id="GO:0005525">
    <property type="term" value="F:GTP binding"/>
    <property type="evidence" value="ECO:0007669"/>
    <property type="project" value="UniProtKB-UniRule"/>
</dbReference>
<comment type="similarity">
    <text evidence="2 10">Belongs to the TRAFAC class TrmE-Era-EngA-EngB-Septin-like GTPase superfamily. EngB GTPase family.</text>
</comment>
<comment type="caution">
    <text evidence="12">The sequence shown here is derived from an EMBL/GenBank/DDBJ whole genome shotgun (WGS) entry which is preliminary data.</text>
</comment>
<dbReference type="InterPro" id="IPR030393">
    <property type="entry name" value="G_ENGB_dom"/>
</dbReference>
<evidence type="ECO:0000256" key="1">
    <source>
        <dbReference type="ARBA" id="ARBA00001946"/>
    </source>
</evidence>
<keyword evidence="3 10" id="KW-0132">Cell division</keyword>
<evidence type="ECO:0000313" key="13">
    <source>
        <dbReference type="Proteomes" id="UP000050909"/>
    </source>
</evidence>
<gene>
    <name evidence="10" type="primary">engB</name>
    <name evidence="12" type="ORF">FC62_GL000273</name>
</gene>
<dbReference type="NCBIfam" id="TIGR03598">
    <property type="entry name" value="GTPase_YsxC"/>
    <property type="match status" value="1"/>
</dbReference>
<evidence type="ECO:0000256" key="3">
    <source>
        <dbReference type="ARBA" id="ARBA00022618"/>
    </source>
</evidence>
<dbReference type="Proteomes" id="UP000050909">
    <property type="component" value="Unassembled WGS sequence"/>
</dbReference>